<evidence type="ECO:0000313" key="4">
    <source>
        <dbReference type="Proteomes" id="UP000616114"/>
    </source>
</evidence>
<reference evidence="3" key="2">
    <citation type="submission" date="2020-09" db="EMBL/GenBank/DDBJ databases">
        <authorList>
            <person name="Sun Q."/>
            <person name="Zhou Y."/>
        </authorList>
    </citation>
    <scope>NUCLEOTIDE SEQUENCE</scope>
    <source>
        <strain evidence="3">CGMCC 1.12785</strain>
    </source>
</reference>
<keyword evidence="4" id="KW-1185">Reference proteome</keyword>
<feature type="region of interest" description="Disordered" evidence="1">
    <location>
        <begin position="171"/>
        <end position="274"/>
    </location>
</feature>
<sequence>MTLTVEILGSNATAPTAAGPASGYLLRTAAGAVLVDAGPGVMAEYVSRHRLSDLRAIVVTHLHADHSLDLMALAYRWTFPEQLPRIPLYVPGADAERLKGFDAVFGIDTLPGMESPMHAAWEVRGMGLDGGIEPGLDDLGLELRSYRAHHPVPAASLRFRSLAAKSVSAVRQESDGWGGGIGHDRRGVHNGESQPEAQESDALESGAWESGAPTGDLSGGQRNDDCAGGAGGQAAAAGATPGDRPANPGDRPADSADRPGDPADRPAGPVTVAFSGDTGRCDGVLEAARDADLFVCEATYLEAGRQATEGHGHLTGRMAGRLAADAGVKHLVLSHFSVDEMRAVVGAHAAEEFSGRITVAARGQEHTL</sequence>
<name>A0A8J2XM51_9MICO</name>
<evidence type="ECO:0000313" key="3">
    <source>
        <dbReference type="EMBL" id="GGA27713.1"/>
    </source>
</evidence>
<gene>
    <name evidence="3" type="ORF">GCM10011333_33110</name>
</gene>
<feature type="compositionally biased region" description="Basic and acidic residues" evidence="1">
    <location>
        <begin position="251"/>
        <end position="264"/>
    </location>
</feature>
<reference evidence="3" key="1">
    <citation type="journal article" date="2014" name="Int. J. Syst. Evol. Microbiol.">
        <title>Complete genome sequence of Corynebacterium casei LMG S-19264T (=DSM 44701T), isolated from a smear-ripened cheese.</title>
        <authorList>
            <consortium name="US DOE Joint Genome Institute (JGI-PGF)"/>
            <person name="Walter F."/>
            <person name="Albersmeier A."/>
            <person name="Kalinowski J."/>
            <person name="Ruckert C."/>
        </authorList>
    </citation>
    <scope>NUCLEOTIDE SEQUENCE</scope>
    <source>
        <strain evidence="3">CGMCC 1.12785</strain>
    </source>
</reference>
<proteinExistence type="predicted"/>
<dbReference type="GO" id="GO:0042781">
    <property type="term" value="F:3'-tRNA processing endoribonuclease activity"/>
    <property type="evidence" value="ECO:0007669"/>
    <property type="project" value="TreeGrafter"/>
</dbReference>
<dbReference type="PANTHER" id="PTHR46018:SF4">
    <property type="entry name" value="METALLO-HYDROLASE YHFI-RELATED"/>
    <property type="match status" value="1"/>
</dbReference>
<dbReference type="Gene3D" id="3.60.15.10">
    <property type="entry name" value="Ribonuclease Z/Hydroxyacylglutathione hydrolase-like"/>
    <property type="match status" value="1"/>
</dbReference>
<protein>
    <recommendedName>
        <fullName evidence="2">Metallo-beta-lactamase domain-containing protein</fullName>
    </recommendedName>
</protein>
<dbReference type="Pfam" id="PF00753">
    <property type="entry name" value="Lactamase_B"/>
    <property type="match status" value="1"/>
</dbReference>
<organism evidence="3 4">
    <name type="scientific">Sediminivirga luteola</name>
    <dbReference type="NCBI Taxonomy" id="1774748"/>
    <lineage>
        <taxon>Bacteria</taxon>
        <taxon>Bacillati</taxon>
        <taxon>Actinomycetota</taxon>
        <taxon>Actinomycetes</taxon>
        <taxon>Micrococcales</taxon>
        <taxon>Brevibacteriaceae</taxon>
        <taxon>Sediminivirga</taxon>
    </lineage>
</organism>
<dbReference type="Proteomes" id="UP000616114">
    <property type="component" value="Unassembled WGS sequence"/>
</dbReference>
<feature type="domain" description="Metallo-beta-lactamase" evidence="2">
    <location>
        <begin position="20"/>
        <end position="181"/>
    </location>
</feature>
<dbReference type="RefSeq" id="WP_229745266.1">
    <property type="nucleotide sequence ID" value="NZ_BMFY01000021.1"/>
</dbReference>
<dbReference type="InterPro" id="IPR036866">
    <property type="entry name" value="RibonucZ/Hydroxyglut_hydro"/>
</dbReference>
<dbReference type="PANTHER" id="PTHR46018">
    <property type="entry name" value="ZINC PHOSPHODIESTERASE ELAC PROTEIN 1"/>
    <property type="match status" value="1"/>
</dbReference>
<dbReference type="SUPFAM" id="SSF56281">
    <property type="entry name" value="Metallo-hydrolase/oxidoreductase"/>
    <property type="match status" value="1"/>
</dbReference>
<comment type="caution">
    <text evidence="3">The sequence shown here is derived from an EMBL/GenBank/DDBJ whole genome shotgun (WGS) entry which is preliminary data.</text>
</comment>
<dbReference type="SMART" id="SM00849">
    <property type="entry name" value="Lactamase_B"/>
    <property type="match status" value="1"/>
</dbReference>
<evidence type="ECO:0000256" key="1">
    <source>
        <dbReference type="SAM" id="MobiDB-lite"/>
    </source>
</evidence>
<evidence type="ECO:0000259" key="2">
    <source>
        <dbReference type="SMART" id="SM00849"/>
    </source>
</evidence>
<accession>A0A8J2XM51</accession>
<dbReference type="EMBL" id="BMFY01000021">
    <property type="protein sequence ID" value="GGA27713.1"/>
    <property type="molecule type" value="Genomic_DNA"/>
</dbReference>
<dbReference type="InterPro" id="IPR001279">
    <property type="entry name" value="Metallo-B-lactamas"/>
</dbReference>
<dbReference type="AlphaFoldDB" id="A0A8J2XM51"/>